<reference evidence="1 2" key="1">
    <citation type="submission" date="2019-09" db="EMBL/GenBank/DDBJ databases">
        <title>Draft genome of the ectomycorrhizal ascomycete Sphaerosporella brunnea.</title>
        <authorList>
            <consortium name="DOE Joint Genome Institute"/>
            <person name="Benucci G.M."/>
            <person name="Marozzi G."/>
            <person name="Antonielli L."/>
            <person name="Sanchez S."/>
            <person name="Marco P."/>
            <person name="Wang X."/>
            <person name="Falini L.B."/>
            <person name="Barry K."/>
            <person name="Haridas S."/>
            <person name="Lipzen A."/>
            <person name="Labutti K."/>
            <person name="Grigoriev I.V."/>
            <person name="Murat C."/>
            <person name="Martin F."/>
            <person name="Albertini E."/>
            <person name="Donnini D."/>
            <person name="Bonito G."/>
        </authorList>
    </citation>
    <scope>NUCLEOTIDE SEQUENCE [LARGE SCALE GENOMIC DNA]</scope>
    <source>
        <strain evidence="1 2">Sb_GMNB300</strain>
    </source>
</reference>
<evidence type="ECO:0000313" key="2">
    <source>
        <dbReference type="Proteomes" id="UP000326924"/>
    </source>
</evidence>
<evidence type="ECO:0000313" key="1">
    <source>
        <dbReference type="EMBL" id="KAA8895309.1"/>
    </source>
</evidence>
<dbReference type="AlphaFoldDB" id="A0A5J5EJT5"/>
<proteinExistence type="predicted"/>
<name>A0A5J5EJT5_9PEZI</name>
<dbReference type="InParanoid" id="A0A5J5EJT5"/>
<gene>
    <name evidence="1" type="ORF">FN846DRAFT_343357</name>
</gene>
<sequence>MVIEKVIRPGLGETRSWEVMVAGGRCFGGGGGVGRRVREVGEFTLAGPRFLTSLRKMPKMWARVCYLRPKQSCRLKGKICFDFAGLILHLNGPLPLPVHLYVATSNFDHASPNYGSFLIRFFWPLPRSSISHDGQVASSLCISHFYAQRLRPRQCDPRSATCHVACASRSCLRAPWISACGYAQPPSPKIRLPCPPPLSSPIWSQRQARSRLSIVVTPKYDWIHLSPRWLRRKWALARCTPRSTPLEALLYSCAYFLSFRRLGLALHPLDLSLRESWHRDPVELILLFVCDREQS</sequence>
<dbReference type="EMBL" id="VXIS01000273">
    <property type="protein sequence ID" value="KAA8895309.1"/>
    <property type="molecule type" value="Genomic_DNA"/>
</dbReference>
<organism evidence="1 2">
    <name type="scientific">Sphaerosporella brunnea</name>
    <dbReference type="NCBI Taxonomy" id="1250544"/>
    <lineage>
        <taxon>Eukaryota</taxon>
        <taxon>Fungi</taxon>
        <taxon>Dikarya</taxon>
        <taxon>Ascomycota</taxon>
        <taxon>Pezizomycotina</taxon>
        <taxon>Pezizomycetes</taxon>
        <taxon>Pezizales</taxon>
        <taxon>Pyronemataceae</taxon>
        <taxon>Sphaerosporella</taxon>
    </lineage>
</organism>
<keyword evidence="2" id="KW-1185">Reference proteome</keyword>
<dbReference type="Proteomes" id="UP000326924">
    <property type="component" value="Unassembled WGS sequence"/>
</dbReference>
<accession>A0A5J5EJT5</accession>
<comment type="caution">
    <text evidence="1">The sequence shown here is derived from an EMBL/GenBank/DDBJ whole genome shotgun (WGS) entry which is preliminary data.</text>
</comment>
<protein>
    <submittedName>
        <fullName evidence="1">Uncharacterized protein</fullName>
    </submittedName>
</protein>